<gene>
    <name evidence="1" type="ORF">RCC_07720</name>
</gene>
<reference evidence="1 2" key="1">
    <citation type="submission" date="2016-03" db="EMBL/GenBank/DDBJ databases">
        <authorList>
            <person name="Ploux O."/>
        </authorList>
    </citation>
    <scope>NUCLEOTIDE SEQUENCE [LARGE SCALE GENOMIC DNA]</scope>
    <source>
        <strain evidence="1 2">URUG2</strain>
    </source>
</reference>
<dbReference type="GeneID" id="35602832"/>
<dbReference type="EMBL" id="FJUY01000012">
    <property type="protein sequence ID" value="CZT21853.1"/>
    <property type="molecule type" value="Genomic_DNA"/>
</dbReference>
<keyword evidence="2" id="KW-1185">Reference proteome</keyword>
<name>A0A2D3VL21_9PEZI</name>
<protein>
    <submittedName>
        <fullName evidence="1">Uncharacterized protein</fullName>
    </submittedName>
</protein>
<proteinExistence type="predicted"/>
<dbReference type="Proteomes" id="UP000225277">
    <property type="component" value="Unassembled WGS sequence"/>
</dbReference>
<organism evidence="1 2">
    <name type="scientific">Ramularia collo-cygni</name>
    <dbReference type="NCBI Taxonomy" id="112498"/>
    <lineage>
        <taxon>Eukaryota</taxon>
        <taxon>Fungi</taxon>
        <taxon>Dikarya</taxon>
        <taxon>Ascomycota</taxon>
        <taxon>Pezizomycotina</taxon>
        <taxon>Dothideomycetes</taxon>
        <taxon>Dothideomycetidae</taxon>
        <taxon>Mycosphaerellales</taxon>
        <taxon>Mycosphaerellaceae</taxon>
        <taxon>Ramularia</taxon>
    </lineage>
</organism>
<evidence type="ECO:0000313" key="1">
    <source>
        <dbReference type="EMBL" id="CZT21853.1"/>
    </source>
</evidence>
<accession>A0A2D3VL21</accession>
<evidence type="ECO:0000313" key="2">
    <source>
        <dbReference type="Proteomes" id="UP000225277"/>
    </source>
</evidence>
<dbReference type="RefSeq" id="XP_023628742.1">
    <property type="nucleotide sequence ID" value="XM_023772974.1"/>
</dbReference>
<dbReference type="AlphaFoldDB" id="A0A2D3VL21"/>
<sequence length="29" mass="3518">MNLFANNVDWNIIKVSHLHVYRTQCWDLS</sequence>